<sequence>MLPPAITEPAAAAVARLRERGETVAVAESAAGGLIAAALVAVPGVSRAFRGGVVVYQLDAARIQLAGDVTWPEGERSATEPFTAWLAAAVAARLGADWGVGETGASGPAGNPYGDPAGHAWTAVHGPAGAGRTQHVLTGDDDRQANMVAFAAAALHLLRDALDAPA</sequence>
<feature type="region of interest" description="Disordered" evidence="1">
    <location>
        <begin position="106"/>
        <end position="136"/>
    </location>
</feature>
<dbReference type="Gene3D" id="3.90.950.20">
    <property type="entry name" value="CinA-like"/>
    <property type="match status" value="1"/>
</dbReference>
<comment type="caution">
    <text evidence="3">The sequence shown here is derived from an EMBL/GenBank/DDBJ whole genome shotgun (WGS) entry which is preliminary data.</text>
</comment>
<reference evidence="3 4" key="1">
    <citation type="submission" date="2023-11" db="EMBL/GenBank/DDBJ databases">
        <authorList>
            <person name="Xu M."/>
            <person name="Jiang T."/>
        </authorList>
    </citation>
    <scope>NUCLEOTIDE SEQUENCE [LARGE SCALE GENOMIC DNA]</scope>
    <source>
        <strain evidence="3 4">SD</strain>
    </source>
</reference>
<accession>A0ABU4VPH5</accession>
<evidence type="ECO:0000313" key="3">
    <source>
        <dbReference type="EMBL" id="MDX8153242.1"/>
    </source>
</evidence>
<keyword evidence="4" id="KW-1185">Reference proteome</keyword>
<protein>
    <submittedName>
        <fullName evidence="3">Nicotinamide-nucleotide amidohydrolase family protein</fullName>
    </submittedName>
</protein>
<gene>
    <name evidence="3" type="ORF">SK069_16710</name>
</gene>
<dbReference type="Pfam" id="PF02464">
    <property type="entry name" value="CinA"/>
    <property type="match status" value="1"/>
</dbReference>
<evidence type="ECO:0000256" key="1">
    <source>
        <dbReference type="SAM" id="MobiDB-lite"/>
    </source>
</evidence>
<dbReference type="SUPFAM" id="SSF142433">
    <property type="entry name" value="CinA-like"/>
    <property type="match status" value="1"/>
</dbReference>
<dbReference type="RefSeq" id="WP_319955471.1">
    <property type="nucleotide sequence ID" value="NZ_JAXAVX010000012.1"/>
</dbReference>
<name>A0ABU4VPH5_9ACTN</name>
<evidence type="ECO:0000313" key="4">
    <source>
        <dbReference type="Proteomes" id="UP001277761"/>
    </source>
</evidence>
<dbReference type="Proteomes" id="UP001277761">
    <property type="component" value="Unassembled WGS sequence"/>
</dbReference>
<proteinExistence type="predicted"/>
<evidence type="ECO:0000259" key="2">
    <source>
        <dbReference type="Pfam" id="PF02464"/>
    </source>
</evidence>
<dbReference type="InterPro" id="IPR036653">
    <property type="entry name" value="CinA-like_C"/>
</dbReference>
<organism evidence="3 4">
    <name type="scientific">Patulibacter brassicae</name>
    <dbReference type="NCBI Taxonomy" id="1705717"/>
    <lineage>
        <taxon>Bacteria</taxon>
        <taxon>Bacillati</taxon>
        <taxon>Actinomycetota</taxon>
        <taxon>Thermoleophilia</taxon>
        <taxon>Solirubrobacterales</taxon>
        <taxon>Patulibacteraceae</taxon>
        <taxon>Patulibacter</taxon>
    </lineage>
</organism>
<dbReference type="NCBIfam" id="TIGR00199">
    <property type="entry name" value="PncC_domain"/>
    <property type="match status" value="1"/>
</dbReference>
<dbReference type="EMBL" id="JAXAVX010000012">
    <property type="protein sequence ID" value="MDX8153242.1"/>
    <property type="molecule type" value="Genomic_DNA"/>
</dbReference>
<dbReference type="InterPro" id="IPR008136">
    <property type="entry name" value="CinA_C"/>
</dbReference>
<feature type="domain" description="CinA C-terminal" evidence="2">
    <location>
        <begin position="10"/>
        <end position="161"/>
    </location>
</feature>